<feature type="active site" evidence="7">
    <location>
        <position position="132"/>
    </location>
</feature>
<dbReference type="RefSeq" id="WP_015397143.1">
    <property type="nucleotide sequence ID" value="NC_020299.1"/>
</dbReference>
<keyword evidence="5 8" id="KW-0694">RNA-binding</keyword>
<dbReference type="SMART" id="SM00363">
    <property type="entry name" value="S4"/>
    <property type="match status" value="1"/>
</dbReference>
<dbReference type="InterPro" id="IPR002942">
    <property type="entry name" value="S4_RNA-bd"/>
</dbReference>
<dbReference type="SUPFAM" id="SSF55174">
    <property type="entry name" value="Alpha-L RNA-binding motif"/>
    <property type="match status" value="1"/>
</dbReference>
<dbReference type="PATRIC" id="fig|1208920.3.peg.447"/>
<comment type="similarity">
    <text evidence="3 9">Belongs to the pseudouridine synthase RluA family.</text>
</comment>
<dbReference type="Pfam" id="PF01479">
    <property type="entry name" value="S4"/>
    <property type="match status" value="1"/>
</dbReference>
<evidence type="ECO:0000259" key="10">
    <source>
        <dbReference type="SMART" id="SM00363"/>
    </source>
</evidence>
<dbReference type="InterPro" id="IPR020103">
    <property type="entry name" value="PsdUridine_synth_cat_dom_sf"/>
</dbReference>
<dbReference type="GO" id="GO:0160141">
    <property type="term" value="F:23S rRNA pseudouridine(955/2504/2580) synthase activity"/>
    <property type="evidence" value="ECO:0007669"/>
    <property type="project" value="UniProtKB-EC"/>
</dbReference>
<dbReference type="KEGG" id="kon:CONE_0716"/>
<dbReference type="PROSITE" id="PS01129">
    <property type="entry name" value="PSI_RLU"/>
    <property type="match status" value="1"/>
</dbReference>
<evidence type="ECO:0000256" key="5">
    <source>
        <dbReference type="ARBA" id="ARBA00022884"/>
    </source>
</evidence>
<evidence type="ECO:0000256" key="7">
    <source>
        <dbReference type="PIRSR" id="PIRSR606225-1"/>
    </source>
</evidence>
<dbReference type="HOGENOM" id="CLU_016902_1_1_4"/>
<dbReference type="NCBIfam" id="TIGR00005">
    <property type="entry name" value="rluA_subfam"/>
    <property type="match status" value="1"/>
</dbReference>
<comment type="catalytic activity">
    <reaction evidence="1">
        <text>uridine(955/2504/2580) in 23S rRNA = pseudouridine(955/2504/2580) in 23S rRNA</text>
        <dbReference type="Rhea" id="RHEA:42528"/>
        <dbReference type="Rhea" id="RHEA-COMP:10099"/>
        <dbReference type="Rhea" id="RHEA-COMP:10100"/>
        <dbReference type="ChEBI" id="CHEBI:65314"/>
        <dbReference type="ChEBI" id="CHEBI:65315"/>
        <dbReference type="EC" id="5.4.99.24"/>
    </reaction>
</comment>
<evidence type="ECO:0000313" key="11">
    <source>
        <dbReference type="EMBL" id="AGF48457.1"/>
    </source>
</evidence>
<comment type="function">
    <text evidence="2">Responsible for synthesis of pseudouridine from uracil at positions 955, 2504 and 2580 in 23S ribosomal RNA.</text>
</comment>
<dbReference type="Proteomes" id="UP000011541">
    <property type="component" value="Chromosome"/>
</dbReference>
<keyword evidence="4" id="KW-0698">rRNA processing</keyword>
<dbReference type="InterPro" id="IPR006224">
    <property type="entry name" value="PsdUridine_synth_RluA-like_CS"/>
</dbReference>
<dbReference type="EC" id="5.4.99.-" evidence="9"/>
<evidence type="ECO:0000256" key="2">
    <source>
        <dbReference type="ARBA" id="ARBA00002876"/>
    </source>
</evidence>
<dbReference type="InterPro" id="IPR006225">
    <property type="entry name" value="PsdUridine_synth_RluC/D"/>
</dbReference>
<reference evidence="11 12" key="1">
    <citation type="journal article" date="2013" name="Genome Biol. Evol.">
        <title>Genome evolution and phylogenomic analysis of candidatus kinetoplastibacterium, the betaproteobacterial endosymbionts of strigomonas and angomonas.</title>
        <authorList>
            <person name="Alves J.M."/>
            <person name="Serrano M.G."/>
            <person name="Maia da Silva F."/>
            <person name="Voegtly L.J."/>
            <person name="Matveyev A.V."/>
            <person name="Teixeira M.M."/>
            <person name="Camargo E.P."/>
            <person name="Buck G.A."/>
        </authorList>
    </citation>
    <scope>NUCLEOTIDE SEQUENCE [LARGE SCALE GENOMIC DNA]</scope>
    <source>
        <strain evidence="11 12">TCC290E</strain>
    </source>
</reference>
<dbReference type="PANTHER" id="PTHR21600">
    <property type="entry name" value="MITOCHONDRIAL RNA PSEUDOURIDINE SYNTHASE"/>
    <property type="match status" value="1"/>
</dbReference>
<feature type="domain" description="RNA-binding S4" evidence="10">
    <location>
        <begin position="13"/>
        <end position="75"/>
    </location>
</feature>
<dbReference type="EMBL" id="CP003805">
    <property type="protein sequence ID" value="AGF48457.1"/>
    <property type="molecule type" value="Genomic_DNA"/>
</dbReference>
<dbReference type="OrthoDB" id="9785808at2"/>
<comment type="catalytic activity">
    <reaction evidence="9">
        <text>a uridine in RNA = a pseudouridine in RNA</text>
        <dbReference type="Rhea" id="RHEA:48348"/>
        <dbReference type="Rhea" id="RHEA-COMP:12068"/>
        <dbReference type="Rhea" id="RHEA-COMP:12069"/>
        <dbReference type="ChEBI" id="CHEBI:65314"/>
        <dbReference type="ChEBI" id="CHEBI:65315"/>
    </reaction>
</comment>
<proteinExistence type="inferred from homology"/>
<dbReference type="PROSITE" id="PS50889">
    <property type="entry name" value="S4"/>
    <property type="match status" value="1"/>
</dbReference>
<dbReference type="CDD" id="cd02869">
    <property type="entry name" value="PseudoU_synth_RluA_like"/>
    <property type="match status" value="1"/>
</dbReference>
<dbReference type="Gene3D" id="3.10.290.10">
    <property type="entry name" value="RNA-binding S4 domain"/>
    <property type="match status" value="1"/>
</dbReference>
<dbReference type="PANTHER" id="PTHR21600:SF92">
    <property type="entry name" value="RIBOSOMAL LARGE SUBUNIT PSEUDOURIDINE SYNTHASE C"/>
    <property type="match status" value="1"/>
</dbReference>
<evidence type="ECO:0000256" key="3">
    <source>
        <dbReference type="ARBA" id="ARBA00010876"/>
    </source>
</evidence>
<gene>
    <name evidence="11" type="ORF">CONE_0716</name>
</gene>
<evidence type="ECO:0000256" key="8">
    <source>
        <dbReference type="PROSITE-ProRule" id="PRU00182"/>
    </source>
</evidence>
<keyword evidence="12" id="KW-1185">Reference proteome</keyword>
<evidence type="ECO:0000256" key="4">
    <source>
        <dbReference type="ARBA" id="ARBA00022552"/>
    </source>
</evidence>
<dbReference type="Pfam" id="PF00849">
    <property type="entry name" value="PseudoU_synth_2"/>
    <property type="match status" value="1"/>
</dbReference>
<dbReference type="SUPFAM" id="SSF55120">
    <property type="entry name" value="Pseudouridine synthase"/>
    <property type="match status" value="1"/>
</dbReference>
<name>M1LSC8_9PROT</name>
<evidence type="ECO:0000256" key="6">
    <source>
        <dbReference type="ARBA" id="ARBA00023235"/>
    </source>
</evidence>
<keyword evidence="6 9" id="KW-0413">Isomerase</keyword>
<dbReference type="CDD" id="cd00165">
    <property type="entry name" value="S4"/>
    <property type="match status" value="1"/>
</dbReference>
<evidence type="ECO:0000256" key="9">
    <source>
        <dbReference type="RuleBase" id="RU362028"/>
    </source>
</evidence>
<dbReference type="eggNOG" id="COG0564">
    <property type="taxonomic scope" value="Bacteria"/>
</dbReference>
<evidence type="ECO:0000313" key="12">
    <source>
        <dbReference type="Proteomes" id="UP000011541"/>
    </source>
</evidence>
<dbReference type="InterPro" id="IPR050188">
    <property type="entry name" value="RluA_PseudoU_synthase"/>
</dbReference>
<evidence type="ECO:0000256" key="1">
    <source>
        <dbReference type="ARBA" id="ARBA00000381"/>
    </source>
</evidence>
<protein>
    <recommendedName>
        <fullName evidence="9">Pseudouridine synthase</fullName>
        <ecNumber evidence="9">5.4.99.-</ecNumber>
    </recommendedName>
</protein>
<dbReference type="AlphaFoldDB" id="M1LSC8"/>
<dbReference type="GO" id="GO:0000455">
    <property type="term" value="P:enzyme-directed rRNA pseudouridine synthesis"/>
    <property type="evidence" value="ECO:0007669"/>
    <property type="project" value="UniProtKB-ARBA"/>
</dbReference>
<dbReference type="GO" id="GO:0003723">
    <property type="term" value="F:RNA binding"/>
    <property type="evidence" value="ECO:0007669"/>
    <property type="project" value="UniProtKB-KW"/>
</dbReference>
<dbReference type="InterPro" id="IPR006145">
    <property type="entry name" value="PsdUridine_synth_RsuA/RluA"/>
</dbReference>
<sequence>MKNLTITEDLYGQRLDNFLLKVCKGVPKSHIYKMIRTKYVKVNNKKVDINYRLQLSDIVSIFQLKVSSVSEKNTKIIPRKFSTIYEDEYLLVIDKPSGVAVHGGSGISFGVIEQVREFYKNNNFLELVHRLDRDTSGLLIIAKKRSTLLAMHSMLRARLIDKKYIALVNGKWLNQRQHIKSCLSKWITKTGERRVMVDPNGQEAHSAVNLIRNYNDNYSLVEVELYSGRTHQIRVHLSSIGFPIIGDTKYGVDLSDCDEKIKEINLKRLFLHAHSLTFVHPNTGKNTKIISELPIECSTFISKLSSINY</sequence>
<dbReference type="STRING" id="1208920.CONE_0716"/>
<organism evidence="11 12">
    <name type="scientific">Candidatus Kinetoplastidibacterium stringomonadis TCC290E</name>
    <dbReference type="NCBI Taxonomy" id="1208920"/>
    <lineage>
        <taxon>Bacteria</taxon>
        <taxon>Pseudomonadati</taxon>
        <taxon>Pseudomonadota</taxon>
        <taxon>Betaproteobacteria</taxon>
        <taxon>Candidatus Kinetoplastidibacterium</taxon>
    </lineage>
</organism>
<dbReference type="Gene3D" id="3.30.2350.10">
    <property type="entry name" value="Pseudouridine synthase"/>
    <property type="match status" value="1"/>
</dbReference>
<dbReference type="InterPro" id="IPR036986">
    <property type="entry name" value="S4_RNA-bd_sf"/>
</dbReference>
<accession>M1LSC8</accession>